<evidence type="ECO:0000256" key="1">
    <source>
        <dbReference type="SAM" id="MobiDB-lite"/>
    </source>
</evidence>
<protein>
    <submittedName>
        <fullName evidence="3">YtxH-like protein</fullName>
    </submittedName>
</protein>
<feature type="region of interest" description="Disordered" evidence="1">
    <location>
        <begin position="122"/>
        <end position="182"/>
    </location>
</feature>
<feature type="compositionally biased region" description="Basic and acidic residues" evidence="1">
    <location>
        <begin position="122"/>
        <end position="143"/>
    </location>
</feature>
<dbReference type="Pfam" id="PF12732">
    <property type="entry name" value="YtxH"/>
    <property type="match status" value="1"/>
</dbReference>
<dbReference type="PANTHER" id="PTHR35792:SF2">
    <property type="entry name" value="GENERAL STRESS PROTEIN"/>
    <property type="match status" value="1"/>
</dbReference>
<evidence type="ECO:0000313" key="4">
    <source>
        <dbReference type="Proteomes" id="UP000184758"/>
    </source>
</evidence>
<proteinExistence type="predicted"/>
<keyword evidence="2" id="KW-1133">Transmembrane helix</keyword>
<feature type="transmembrane region" description="Helical" evidence="2">
    <location>
        <begin position="59"/>
        <end position="77"/>
    </location>
</feature>
<evidence type="ECO:0000313" key="3">
    <source>
        <dbReference type="EMBL" id="SIN86278.1"/>
    </source>
</evidence>
<accession>A0A1N6ETE4</accession>
<reference evidence="4" key="1">
    <citation type="submission" date="2016-11" db="EMBL/GenBank/DDBJ databases">
        <authorList>
            <person name="Varghese N."/>
            <person name="Submissions S."/>
        </authorList>
    </citation>
    <scope>NUCLEOTIDE SEQUENCE [LARGE SCALE GENOMIC DNA]</scope>
    <source>
        <strain evidence="4">313</strain>
    </source>
</reference>
<gene>
    <name evidence="3" type="ORF">SAMN05878443_0190</name>
</gene>
<dbReference type="Gene3D" id="6.10.140.1430">
    <property type="match status" value="1"/>
</dbReference>
<dbReference type="Proteomes" id="UP000184758">
    <property type="component" value="Unassembled WGS sequence"/>
</dbReference>
<sequence>MKASKLINMSKEQAHDAFDVAKDYFPGTHELAKSKKKTDEKLAKVVTNAMPEKMKRMRLAKLIVLPIAGALAGLLFAPKSGKELRTDIKDKFTEAKDTGMEKGHDLKEKGVEKAQDLKEDYMDKADTEHEADYSYEPESEHGNVHGTPAEPTEDQTIPADKLAETLDDLGYDSEEELLEEEK</sequence>
<evidence type="ECO:0000256" key="2">
    <source>
        <dbReference type="SAM" id="Phobius"/>
    </source>
</evidence>
<dbReference type="EMBL" id="FSRN01000001">
    <property type="protein sequence ID" value="SIN86278.1"/>
    <property type="molecule type" value="Genomic_DNA"/>
</dbReference>
<name>A0A1N6ETE4_9LACT</name>
<dbReference type="eggNOG" id="ENOG502ZQ4Q">
    <property type="taxonomic scope" value="Bacteria"/>
</dbReference>
<dbReference type="InterPro" id="IPR024623">
    <property type="entry name" value="YtxH"/>
</dbReference>
<dbReference type="OrthoDB" id="9810874at2"/>
<keyword evidence="4" id="KW-1185">Reference proteome</keyword>
<dbReference type="PANTHER" id="PTHR35792">
    <property type="entry name" value="GENERAL STRESS PROTEIN"/>
    <property type="match status" value="1"/>
</dbReference>
<dbReference type="AlphaFoldDB" id="A0A1N6ETE4"/>
<keyword evidence="2" id="KW-0812">Transmembrane</keyword>
<dbReference type="STRING" id="28230.SAMN05878443_0190"/>
<feature type="compositionally biased region" description="Acidic residues" evidence="1">
    <location>
        <begin position="165"/>
        <end position="182"/>
    </location>
</feature>
<dbReference type="InterPro" id="IPR052928">
    <property type="entry name" value="Desiccation-related_membrane"/>
</dbReference>
<organism evidence="3 4">
    <name type="scientific">Carnobacterium alterfunditum</name>
    <dbReference type="NCBI Taxonomy" id="28230"/>
    <lineage>
        <taxon>Bacteria</taxon>
        <taxon>Bacillati</taxon>
        <taxon>Bacillota</taxon>
        <taxon>Bacilli</taxon>
        <taxon>Lactobacillales</taxon>
        <taxon>Carnobacteriaceae</taxon>
        <taxon>Carnobacterium</taxon>
    </lineage>
</organism>
<keyword evidence="2" id="KW-0472">Membrane</keyword>
<dbReference type="RefSeq" id="WP_034546669.1">
    <property type="nucleotide sequence ID" value="NZ_FSRN01000001.1"/>
</dbReference>